<evidence type="ECO:0000313" key="1">
    <source>
        <dbReference type="EMBL" id="EDM98204.1"/>
    </source>
</evidence>
<evidence type="ECO:0000313" key="2">
    <source>
        <dbReference type="Proteomes" id="UP000003639"/>
    </source>
</evidence>
<dbReference type="EMBL" id="AAXG02000041">
    <property type="protein sequence ID" value="EDM98204.1"/>
    <property type="molecule type" value="Genomic_DNA"/>
</dbReference>
<accession>A6P054</accession>
<proteinExistence type="predicted"/>
<dbReference type="AlphaFoldDB" id="A6P054"/>
<sequence length="189" mass="20613">MRIPLRRPDGTVQVREEGLQAVISARAADDGGGLYKLHLLGKGGSLLLGTMLPEGGVLRLRRTIPVDQLRRQGLWPPTGAEIRLAYAFGQQTGEEARPPAGWVREDHPARLMGERLLKECAAPLKGGLLKQEGEGFVLALPWEPGGVFPMTPLFCFASAERMDGRGYAVFRFTARGCPRLRSEPDKKGG</sequence>
<protein>
    <submittedName>
        <fullName evidence="1">Uncharacterized protein</fullName>
    </submittedName>
</protein>
<dbReference type="Proteomes" id="UP000003639">
    <property type="component" value="Unassembled WGS sequence"/>
</dbReference>
<organism evidence="1 2">
    <name type="scientific">Pseudoflavonifractor capillosus ATCC 29799</name>
    <dbReference type="NCBI Taxonomy" id="411467"/>
    <lineage>
        <taxon>Bacteria</taxon>
        <taxon>Bacillati</taxon>
        <taxon>Bacillota</taxon>
        <taxon>Clostridia</taxon>
        <taxon>Eubacteriales</taxon>
        <taxon>Oscillospiraceae</taxon>
        <taxon>Pseudoflavonifractor</taxon>
    </lineage>
</organism>
<dbReference type="STRING" id="411467.BACCAP_03862"/>
<keyword evidence="2" id="KW-1185">Reference proteome</keyword>
<reference evidence="1 2" key="1">
    <citation type="submission" date="2007-04" db="EMBL/GenBank/DDBJ databases">
        <authorList>
            <person name="Fulton L."/>
            <person name="Clifton S."/>
            <person name="Fulton B."/>
            <person name="Xu J."/>
            <person name="Minx P."/>
            <person name="Pepin K.H."/>
            <person name="Johnson M."/>
            <person name="Thiruvilangam P."/>
            <person name="Bhonagiri V."/>
            <person name="Nash W.E."/>
            <person name="Mardis E.R."/>
            <person name="Wilson R.K."/>
        </authorList>
    </citation>
    <scope>NUCLEOTIDE SEQUENCE [LARGE SCALE GENOMIC DNA]</scope>
    <source>
        <strain evidence="1 2">ATCC 29799</strain>
    </source>
</reference>
<name>A6P054_9FIRM</name>
<dbReference type="eggNOG" id="ENOG50338ZW">
    <property type="taxonomic scope" value="Bacteria"/>
</dbReference>
<reference evidence="1 2" key="2">
    <citation type="submission" date="2007-06" db="EMBL/GenBank/DDBJ databases">
        <title>Draft genome sequence of Pseudoflavonifractor capillosus ATCC 29799.</title>
        <authorList>
            <person name="Sudarsanam P."/>
            <person name="Ley R."/>
            <person name="Guruge J."/>
            <person name="Turnbaugh P.J."/>
            <person name="Mahowald M."/>
            <person name="Liep D."/>
            <person name="Gordon J."/>
        </authorList>
    </citation>
    <scope>NUCLEOTIDE SEQUENCE [LARGE SCALE GENOMIC DNA]</scope>
    <source>
        <strain evidence="1 2">ATCC 29799</strain>
    </source>
</reference>
<comment type="caution">
    <text evidence="1">The sequence shown here is derived from an EMBL/GenBank/DDBJ whole genome shotgun (WGS) entry which is preliminary data.</text>
</comment>
<gene>
    <name evidence="1" type="ORF">BACCAP_03862</name>
</gene>